<protein>
    <submittedName>
        <fullName evidence="2">DUF2140 family protein</fullName>
    </submittedName>
</protein>
<name>A0A6I2GWG3_9LACT</name>
<evidence type="ECO:0000313" key="2">
    <source>
        <dbReference type="EMBL" id="MRI84683.1"/>
    </source>
</evidence>
<keyword evidence="1" id="KW-0812">Transmembrane</keyword>
<dbReference type="InterPro" id="IPR018672">
    <property type="entry name" value="DUF2140"/>
</dbReference>
<evidence type="ECO:0000313" key="3">
    <source>
        <dbReference type="Proteomes" id="UP000430975"/>
    </source>
</evidence>
<accession>A0A6I2GWG3</accession>
<evidence type="ECO:0000256" key="1">
    <source>
        <dbReference type="SAM" id="Phobius"/>
    </source>
</evidence>
<gene>
    <name evidence="2" type="ORF">GIY09_02070</name>
</gene>
<sequence>MTELRREQPQKRSFVVGCLSHIVFTVFTIGLLIGVGYLWFDNYLDQFKTDIPTGNVSQVETSQMQSIQISLNRDSMNQLLEQFLNTEGTSDFTIQWEADSLVAATTVNYNGLNLPVKIDADLVVNEEEYFQIVIESVKVAEIPLPLMTAYEIVAGQLVLPSWLIYHNDKAMIDVDLNKIPINLTDVVLTAAQANLSENQISINVHYDSEQINLFSSLQFE</sequence>
<keyword evidence="3" id="KW-1185">Reference proteome</keyword>
<keyword evidence="1" id="KW-0472">Membrane</keyword>
<proteinExistence type="predicted"/>
<keyword evidence="1" id="KW-1133">Transmembrane helix</keyword>
<dbReference type="EMBL" id="WJQS01000002">
    <property type="protein sequence ID" value="MRI84683.1"/>
    <property type="molecule type" value="Genomic_DNA"/>
</dbReference>
<dbReference type="Pfam" id="PF09911">
    <property type="entry name" value="DUF2140"/>
    <property type="match status" value="1"/>
</dbReference>
<dbReference type="Proteomes" id="UP000430975">
    <property type="component" value="Unassembled WGS sequence"/>
</dbReference>
<feature type="transmembrane region" description="Helical" evidence="1">
    <location>
        <begin position="14"/>
        <end position="40"/>
    </location>
</feature>
<organism evidence="2 3">
    <name type="scientific">Fundicoccus ignavus</name>
    <dbReference type="NCBI Taxonomy" id="2664442"/>
    <lineage>
        <taxon>Bacteria</taxon>
        <taxon>Bacillati</taxon>
        <taxon>Bacillota</taxon>
        <taxon>Bacilli</taxon>
        <taxon>Lactobacillales</taxon>
        <taxon>Aerococcaceae</taxon>
        <taxon>Fundicoccus</taxon>
    </lineage>
</organism>
<dbReference type="RefSeq" id="WP_153863104.1">
    <property type="nucleotide sequence ID" value="NZ_WJQS01000002.1"/>
</dbReference>
<dbReference type="AlphaFoldDB" id="A0A6I2GWG3"/>
<reference evidence="2 3" key="1">
    <citation type="submission" date="2019-11" db="EMBL/GenBank/DDBJ databases">
        <title>Characterisation of Fundicoccus ignavus gen. nov. sp. nov., a novel genus of the family Aerococcaceae isolated from bulk tank milk.</title>
        <authorList>
            <person name="Siebert A."/>
            <person name="Huptas C."/>
            <person name="Wenning M."/>
            <person name="Scherer S."/>
            <person name="Doll E.V."/>
        </authorList>
    </citation>
    <scope>NUCLEOTIDE SEQUENCE [LARGE SCALE GENOMIC DNA]</scope>
    <source>
        <strain evidence="2 3">WS4759</strain>
    </source>
</reference>
<comment type="caution">
    <text evidence="2">The sequence shown here is derived from an EMBL/GenBank/DDBJ whole genome shotgun (WGS) entry which is preliminary data.</text>
</comment>